<evidence type="ECO:0000313" key="3">
    <source>
        <dbReference type="Proteomes" id="UP000255467"/>
    </source>
</evidence>
<proteinExistence type="predicted"/>
<gene>
    <name evidence="2" type="ORF">NCTC1934_02014</name>
</gene>
<sequence>MWAGATPRRIRRARHLPVLEPGGSRRARPARRLPAAEPFERPPRPMVRAPGRETTGVPATAAGPDTPRGRVRSTVVVRVARARPDTPRGRVAPRLPPPMVVFRVTPAVPVSRHTMSRPAWRALNKTLQPETRRPTVVFGATGAVLGASARQLPARCSCWIAGRGGSAPGRPRSRQVRRASDSSRSWQICSRNAGRCNRDTQSRRGGQNADIGGSRRVVILCPACVDW</sequence>
<feature type="region of interest" description="Disordered" evidence="1">
    <location>
        <begin position="1"/>
        <end position="69"/>
    </location>
</feature>
<evidence type="ECO:0000313" key="2">
    <source>
        <dbReference type="EMBL" id="SUA75304.1"/>
    </source>
</evidence>
<feature type="region of interest" description="Disordered" evidence="1">
    <location>
        <begin position="163"/>
        <end position="185"/>
    </location>
</feature>
<protein>
    <submittedName>
        <fullName evidence="2">Uncharacterized protein</fullName>
    </submittedName>
</protein>
<dbReference type="AlphaFoldDB" id="A0A378YDY0"/>
<evidence type="ECO:0000256" key="1">
    <source>
        <dbReference type="SAM" id="MobiDB-lite"/>
    </source>
</evidence>
<dbReference type="EMBL" id="UGRY01000002">
    <property type="protein sequence ID" value="SUA75304.1"/>
    <property type="molecule type" value="Genomic_DNA"/>
</dbReference>
<accession>A0A378YDY0</accession>
<dbReference type="Proteomes" id="UP000255467">
    <property type="component" value="Unassembled WGS sequence"/>
</dbReference>
<organism evidence="2 3">
    <name type="scientific">Nocardia otitidiscaviarum</name>
    <dbReference type="NCBI Taxonomy" id="1823"/>
    <lineage>
        <taxon>Bacteria</taxon>
        <taxon>Bacillati</taxon>
        <taxon>Actinomycetota</taxon>
        <taxon>Actinomycetes</taxon>
        <taxon>Mycobacteriales</taxon>
        <taxon>Nocardiaceae</taxon>
        <taxon>Nocardia</taxon>
    </lineage>
</organism>
<reference evidence="2 3" key="1">
    <citation type="submission" date="2018-06" db="EMBL/GenBank/DDBJ databases">
        <authorList>
            <consortium name="Pathogen Informatics"/>
            <person name="Doyle S."/>
        </authorList>
    </citation>
    <scope>NUCLEOTIDE SEQUENCE [LARGE SCALE GENOMIC DNA]</scope>
    <source>
        <strain evidence="2 3">NCTC1934</strain>
    </source>
</reference>
<name>A0A378YDY0_9NOCA</name>
<keyword evidence="3" id="KW-1185">Reference proteome</keyword>